<proteinExistence type="predicted"/>
<dbReference type="Proteomes" id="UP000182321">
    <property type="component" value="Unassembled WGS sequence"/>
</dbReference>
<dbReference type="InterPro" id="IPR043756">
    <property type="entry name" value="DUF5702"/>
</dbReference>
<evidence type="ECO:0000313" key="2">
    <source>
        <dbReference type="EMBL" id="SEK84726.1"/>
    </source>
</evidence>
<dbReference type="RefSeq" id="WP_074791503.1">
    <property type="nucleotide sequence ID" value="NZ_FNZX01000012.1"/>
</dbReference>
<organism evidence="2 3">
    <name type="scientific">Pseudobutyrivibrio ruminis</name>
    <dbReference type="NCBI Taxonomy" id="46206"/>
    <lineage>
        <taxon>Bacteria</taxon>
        <taxon>Bacillati</taxon>
        <taxon>Bacillota</taxon>
        <taxon>Clostridia</taxon>
        <taxon>Lachnospirales</taxon>
        <taxon>Lachnospiraceae</taxon>
        <taxon>Pseudobutyrivibrio</taxon>
    </lineage>
</organism>
<dbReference type="EMBL" id="FNZX01000012">
    <property type="protein sequence ID" value="SEK84726.1"/>
    <property type="molecule type" value="Genomic_DNA"/>
</dbReference>
<feature type="region of interest" description="Disordered" evidence="1">
    <location>
        <begin position="175"/>
        <end position="203"/>
    </location>
</feature>
<gene>
    <name evidence="2" type="ORF">SAMN02910377_01995</name>
</gene>
<sequence>MKKGSLTVFFALIMVSVMTLIFTMGECIRIYELQDFSQEYTDMAVESGFSEYNPYLWTNYRILAVDLGYGSGNVGPATLEQKILEYCTYNANMEYGSNYARLIPESCSASNYSLLTDSKGAGVVMLGVKAAKDGLAEQIITGVQQKAESINGVEKVSVEQQASEGKSTLDNEKAALQAKKQAAAADDNPDTNPSDYPEPQEVEDNPLDAFTVMKESIQKGFLSTVVDAEKLSDVQIDLSATPSHRTLNTGNMEITNGNVLVDKALFIDYLLTSYSYYGVDLKHDGMKYEVEYLIAGKESDIQSLATVLEEIMLIREAANFSTIMQNPSMVAQAQAIADIIAGFTMNPAIIEAVKYAVIAAWAYIESTLDVRLLISGGKVPLVKTLDQWTSDVWHLSNFLDVNCKAKPSETGISYKEYLIGFLTLNSNNTLAMRACDVMENALNATEDYKDVKVDNMVFAADVTITYAADEMFMSLLDSSNTVGEYSLSKHKYISY</sequence>
<feature type="compositionally biased region" description="Low complexity" evidence="1">
    <location>
        <begin position="175"/>
        <end position="195"/>
    </location>
</feature>
<reference evidence="3" key="1">
    <citation type="submission" date="2016-10" db="EMBL/GenBank/DDBJ databases">
        <authorList>
            <person name="Varghese N."/>
        </authorList>
    </citation>
    <scope>NUCLEOTIDE SEQUENCE [LARGE SCALE GENOMIC DNA]</scope>
    <source>
        <strain evidence="3">ACV-9</strain>
    </source>
</reference>
<evidence type="ECO:0000313" key="3">
    <source>
        <dbReference type="Proteomes" id="UP000182321"/>
    </source>
</evidence>
<name>A0A1H7KE18_9FIRM</name>
<dbReference type="AlphaFoldDB" id="A0A1H7KE18"/>
<dbReference type="Pfam" id="PF18960">
    <property type="entry name" value="DUF5702"/>
    <property type="match status" value="1"/>
</dbReference>
<evidence type="ECO:0000256" key="1">
    <source>
        <dbReference type="SAM" id="MobiDB-lite"/>
    </source>
</evidence>
<protein>
    <submittedName>
        <fullName evidence="2">Uncharacterized protein</fullName>
    </submittedName>
</protein>
<keyword evidence="3" id="KW-1185">Reference proteome</keyword>
<accession>A0A1H7KE18</accession>